<feature type="domain" description="Peptidase S1" evidence="3">
    <location>
        <begin position="1"/>
        <end position="209"/>
    </location>
</feature>
<keyword evidence="4" id="KW-0378">Hydrolase</keyword>
<keyword evidence="1 2" id="KW-0732">Signal</keyword>
<dbReference type="InterPro" id="IPR001254">
    <property type="entry name" value="Trypsin_dom"/>
</dbReference>
<gene>
    <name evidence="4" type="ORF">J5474_04590</name>
</gene>
<name>A0A940MLG9_9RHOB</name>
<comment type="caution">
    <text evidence="4">The sequence shown here is derived from an EMBL/GenBank/DDBJ whole genome shotgun (WGS) entry which is preliminary data.</text>
</comment>
<dbReference type="SMART" id="SM00020">
    <property type="entry name" value="Tryp_SPc"/>
    <property type="match status" value="1"/>
</dbReference>
<reference evidence="4" key="1">
    <citation type="submission" date="2021-03" db="EMBL/GenBank/DDBJ databases">
        <title>Sagittula salina sp. nov. strain M10.9X isolated from the marine waste.</title>
        <authorList>
            <person name="Satari L."/>
            <person name="Molina-Menor E."/>
            <person name="Vidal-Verdu A."/>
            <person name="Pascual J."/>
            <person name="Pereto J."/>
            <person name="Porcar M."/>
        </authorList>
    </citation>
    <scope>NUCLEOTIDE SEQUENCE</scope>
    <source>
        <strain evidence="4">M10.9X</strain>
    </source>
</reference>
<dbReference type="PROSITE" id="PS50240">
    <property type="entry name" value="TRYPSIN_DOM"/>
    <property type="match status" value="1"/>
</dbReference>
<dbReference type="EC" id="3.4.21.-" evidence="4"/>
<keyword evidence="4" id="KW-0645">Protease</keyword>
<protein>
    <submittedName>
        <fullName evidence="4">Trypsin-like serine protease</fullName>
        <ecNumber evidence="4">3.4.21.-</ecNumber>
    </submittedName>
</protein>
<accession>A0A940MLG9</accession>
<dbReference type="EMBL" id="JAGISH010000002">
    <property type="protein sequence ID" value="MBP0481768.1"/>
    <property type="molecule type" value="Genomic_DNA"/>
</dbReference>
<dbReference type="GO" id="GO:0006508">
    <property type="term" value="P:proteolysis"/>
    <property type="evidence" value="ECO:0007669"/>
    <property type="project" value="UniProtKB-KW"/>
</dbReference>
<dbReference type="InterPro" id="IPR050966">
    <property type="entry name" value="Glutamyl_endopeptidase"/>
</dbReference>
<dbReference type="AlphaFoldDB" id="A0A940MLG9"/>
<proteinExistence type="predicted"/>
<evidence type="ECO:0000256" key="1">
    <source>
        <dbReference type="ARBA" id="ARBA00022729"/>
    </source>
</evidence>
<dbReference type="PROSITE" id="PS00134">
    <property type="entry name" value="TRYPSIN_HIS"/>
    <property type="match status" value="1"/>
</dbReference>
<dbReference type="PANTHER" id="PTHR15462">
    <property type="entry name" value="SERINE PROTEASE"/>
    <property type="match status" value="1"/>
</dbReference>
<dbReference type="InterPro" id="IPR043504">
    <property type="entry name" value="Peptidase_S1_PA_chymotrypsin"/>
</dbReference>
<evidence type="ECO:0000313" key="4">
    <source>
        <dbReference type="EMBL" id="MBP0481768.1"/>
    </source>
</evidence>
<dbReference type="InterPro" id="IPR009003">
    <property type="entry name" value="Peptidase_S1_PA"/>
</dbReference>
<keyword evidence="5" id="KW-1185">Reference proteome</keyword>
<dbReference type="Pfam" id="PF13365">
    <property type="entry name" value="Trypsin_2"/>
    <property type="match status" value="1"/>
</dbReference>
<feature type="signal peptide" evidence="2">
    <location>
        <begin position="1"/>
        <end position="17"/>
    </location>
</feature>
<dbReference type="Gene3D" id="2.40.10.10">
    <property type="entry name" value="Trypsin-like serine proteases"/>
    <property type="match status" value="2"/>
</dbReference>
<dbReference type="GO" id="GO:0004252">
    <property type="term" value="F:serine-type endopeptidase activity"/>
    <property type="evidence" value="ECO:0007669"/>
    <property type="project" value="InterPro"/>
</dbReference>
<feature type="chain" id="PRO_5037966406" evidence="2">
    <location>
        <begin position="18"/>
        <end position="210"/>
    </location>
</feature>
<sequence length="210" mass="21920">MAPGLMALILAAVPAQAAEPAVGRLNLSGYRHREMCTASLVAPDKVLTAAHCVTMPQDGRLKRLGDMTFVAGWDGQSHGGAARVAAVTVHPQAYREGRLDLAHDVALVTLARAIAPAPLTTGSGGLPGPLTLMGYQKSAPHRLTETPFCYGEAAGTLWRIRCRVEPGQSGGPVFAGGDASRRIVAVISAVSEEEALAVPLDAWLIDQLTP</sequence>
<evidence type="ECO:0000313" key="5">
    <source>
        <dbReference type="Proteomes" id="UP000675940"/>
    </source>
</evidence>
<organism evidence="4 5">
    <name type="scientific">Sagittula salina</name>
    <dbReference type="NCBI Taxonomy" id="2820268"/>
    <lineage>
        <taxon>Bacteria</taxon>
        <taxon>Pseudomonadati</taxon>
        <taxon>Pseudomonadota</taxon>
        <taxon>Alphaproteobacteria</taxon>
        <taxon>Rhodobacterales</taxon>
        <taxon>Roseobacteraceae</taxon>
        <taxon>Sagittula</taxon>
    </lineage>
</organism>
<dbReference type="PANTHER" id="PTHR15462:SF8">
    <property type="entry name" value="SERINE PROTEASE"/>
    <property type="match status" value="1"/>
</dbReference>
<evidence type="ECO:0000259" key="3">
    <source>
        <dbReference type="PROSITE" id="PS50240"/>
    </source>
</evidence>
<dbReference type="Proteomes" id="UP000675940">
    <property type="component" value="Unassembled WGS sequence"/>
</dbReference>
<dbReference type="SUPFAM" id="SSF50494">
    <property type="entry name" value="Trypsin-like serine proteases"/>
    <property type="match status" value="1"/>
</dbReference>
<evidence type="ECO:0000256" key="2">
    <source>
        <dbReference type="SAM" id="SignalP"/>
    </source>
</evidence>
<dbReference type="InterPro" id="IPR018114">
    <property type="entry name" value="TRYPSIN_HIS"/>
</dbReference>